<keyword evidence="1" id="KW-1185">Reference proteome</keyword>
<proteinExistence type="predicted"/>
<accession>A0A9C6SVA4</accession>
<dbReference type="GeneID" id="125386307"/>
<protein>
    <submittedName>
        <fullName evidence="2">Uncharacterized protein LOC125386307</fullName>
    </submittedName>
</protein>
<evidence type="ECO:0000313" key="1">
    <source>
        <dbReference type="Proteomes" id="UP000835206"/>
    </source>
</evidence>
<dbReference type="RefSeq" id="XP_048267936.1">
    <property type="nucleotide sequence ID" value="XM_048411979.1"/>
</dbReference>
<gene>
    <name evidence="2" type="primary">LOC125386307</name>
</gene>
<reference evidence="2" key="1">
    <citation type="submission" date="2025-08" db="UniProtKB">
        <authorList>
            <consortium name="RefSeq"/>
        </authorList>
    </citation>
    <scope>IDENTIFICATION</scope>
</reference>
<name>A0A9C6SVA4_BOMTE</name>
<sequence length="172" mass="19778">MEINFSDLLSENFEIRKYMFTVVRKCISGFVGEIENVSNRLSVEKEAWENSRTRDLQTAKESNMASAAQQIWRECLALVLSSILSLRMFVSVQYGRHHLMDASTGSVTLIAVSFEHRLMETLVSQFVRIRIFSIRFYCASSSTSAETVTIQAMQSRTPYQHGNLLIRIEVYF</sequence>
<organism evidence="1 2">
    <name type="scientific">Bombus terrestris</name>
    <name type="common">Buff-tailed bumblebee</name>
    <name type="synonym">Apis terrestris</name>
    <dbReference type="NCBI Taxonomy" id="30195"/>
    <lineage>
        <taxon>Eukaryota</taxon>
        <taxon>Metazoa</taxon>
        <taxon>Ecdysozoa</taxon>
        <taxon>Arthropoda</taxon>
        <taxon>Hexapoda</taxon>
        <taxon>Insecta</taxon>
        <taxon>Pterygota</taxon>
        <taxon>Neoptera</taxon>
        <taxon>Endopterygota</taxon>
        <taxon>Hymenoptera</taxon>
        <taxon>Apocrita</taxon>
        <taxon>Aculeata</taxon>
        <taxon>Apoidea</taxon>
        <taxon>Anthophila</taxon>
        <taxon>Apidae</taxon>
        <taxon>Bombus</taxon>
        <taxon>Bombus</taxon>
    </lineage>
</organism>
<dbReference type="AlphaFoldDB" id="A0A9C6SVA4"/>
<dbReference type="KEGG" id="bter:125386307"/>
<evidence type="ECO:0000313" key="2">
    <source>
        <dbReference type="RefSeq" id="XP_048267936.1"/>
    </source>
</evidence>
<dbReference type="Proteomes" id="UP000835206">
    <property type="component" value="Chromosome 14"/>
</dbReference>